<comment type="caution">
    <text evidence="2">The sequence shown here is derived from an EMBL/GenBank/DDBJ whole genome shotgun (WGS) entry which is preliminary data.</text>
</comment>
<feature type="region of interest" description="Disordered" evidence="1">
    <location>
        <begin position="419"/>
        <end position="453"/>
    </location>
</feature>
<gene>
    <name evidence="2" type="ORF">GCM10010315_18120</name>
</gene>
<feature type="region of interest" description="Disordered" evidence="1">
    <location>
        <begin position="1"/>
        <end position="30"/>
    </location>
</feature>
<organism evidence="2 3">
    <name type="scientific">Streptomyces luteosporeus</name>
    <dbReference type="NCBI Taxonomy" id="173856"/>
    <lineage>
        <taxon>Bacteria</taxon>
        <taxon>Bacillati</taxon>
        <taxon>Actinomycetota</taxon>
        <taxon>Actinomycetes</taxon>
        <taxon>Kitasatosporales</taxon>
        <taxon>Streptomycetaceae</taxon>
        <taxon>Streptomyces</taxon>
    </lineage>
</organism>
<sequence length="940" mass="98261">MLEPGEIPQFTGNLGELEKDASGLTKDGGDIRDTGGDIHAKFQGLSAFYHAPEADQLFATTLPVREKAKGFGDKLEKVSSALTEYAAEVRPLAEKLKSLKAEAESFVASVKGDKDWAYDKKKTDHQKRIRSDVDETVAAFYEAERRAANKITALVGGTQFIADDGSHKDNMYGFKADDLKHAKVPWGEPEDQRHHWYEIGHWVKSFVWDGLIVDGVWGTVKGLGTLVGFDGWDNMKNAWKGLGMLAVGVAVYASPIGRAIPDSMLPKFVQDSKKVAREAGKAMVAWDEWGKNPARAAGAVTFNVLTSITGAGNVAKAGVAGKVVNIAGKAGKIIDPMTYIGKGVGKGLGALNVSVPKVGDLMAGLRNTIGGSKVALGSLPLPHDLAVKVPEVTTHVAVPTTTHAVPVADAGAAAAAHAGPGATAPAATHAAPAPAHAASPEPTHAAPAVLPDKSVKFPDGTILHEDGRMVDPVAGPHKNPIPVELSAADRAAHNEIAAATHVAADTEKPVLVQAGGGSAEQAAHAGGAADGTVHASGHAPSHVSASAGDPHTPASMHTGAPEGGVAQPPHRGGGSHGAVEHAGASGTSRGGLPAGGPGGHGVDPAVHSSSGAHLPLADHGPNVSPHTPHDAPAGGPAEPGGQHGRDGGGHTAHDTSESTPPGHEHEPRHENDGNPPHDGEAGSGEHDAAAPNPHEDDAAHTPEPGPTDHTAAPDAPQPQHAPLVRGSELEQRFHDGIRQLPGAKRPKPKVLENILDRLSTHPNGQEIAEVVASGRFAKSENFAQVVSSMGAAREQLMQPAVDQIRFANDLYERGFRDIEFEHKANKADIDVLVRDKTGYTVGYQMKRLNDPLNPIDEVTRDKYLLQLQRADVDHRVLLVDSRGTLADWRSKGYAETLQQVHDGIHPETLKKGEGVSFVIRLDDGNLIIPPDGSLYPKGVQ</sequence>
<accession>A0ABP6G2X7</accession>
<feature type="compositionally biased region" description="Low complexity" evidence="1">
    <location>
        <begin position="419"/>
        <end position="448"/>
    </location>
</feature>
<evidence type="ECO:0000256" key="1">
    <source>
        <dbReference type="SAM" id="MobiDB-lite"/>
    </source>
</evidence>
<feature type="compositionally biased region" description="Low complexity" evidence="1">
    <location>
        <begin position="707"/>
        <end position="721"/>
    </location>
</feature>
<proteinExistence type="predicted"/>
<feature type="compositionally biased region" description="Basic and acidic residues" evidence="1">
    <location>
        <begin position="16"/>
        <end position="30"/>
    </location>
</feature>
<feature type="region of interest" description="Disordered" evidence="1">
    <location>
        <begin position="515"/>
        <end position="721"/>
    </location>
</feature>
<name>A0ABP6G2X7_9ACTN</name>
<keyword evidence="3" id="KW-1185">Reference proteome</keyword>
<feature type="compositionally biased region" description="Low complexity" evidence="1">
    <location>
        <begin position="519"/>
        <end position="531"/>
    </location>
</feature>
<feature type="compositionally biased region" description="Gly residues" evidence="1">
    <location>
        <begin position="588"/>
        <end position="601"/>
    </location>
</feature>
<reference evidence="3" key="1">
    <citation type="journal article" date="2019" name="Int. J. Syst. Evol. Microbiol.">
        <title>The Global Catalogue of Microorganisms (GCM) 10K type strain sequencing project: providing services to taxonomists for standard genome sequencing and annotation.</title>
        <authorList>
            <consortium name="The Broad Institute Genomics Platform"/>
            <consortium name="The Broad Institute Genome Sequencing Center for Infectious Disease"/>
            <person name="Wu L."/>
            <person name="Ma J."/>
        </authorList>
    </citation>
    <scope>NUCLEOTIDE SEQUENCE [LARGE SCALE GENOMIC DNA]</scope>
    <source>
        <strain evidence="3">JCM 4542</strain>
    </source>
</reference>
<protein>
    <submittedName>
        <fullName evidence="2">Uncharacterized protein</fullName>
    </submittedName>
</protein>
<dbReference type="RefSeq" id="WP_344434353.1">
    <property type="nucleotide sequence ID" value="NZ_BAAASL010000006.1"/>
</dbReference>
<feature type="compositionally biased region" description="Basic and acidic residues" evidence="1">
    <location>
        <begin position="643"/>
        <end position="700"/>
    </location>
</feature>
<evidence type="ECO:0000313" key="2">
    <source>
        <dbReference type="EMBL" id="GAA2713120.1"/>
    </source>
</evidence>
<dbReference type="EMBL" id="BAAASL010000006">
    <property type="protein sequence ID" value="GAA2713120.1"/>
    <property type="molecule type" value="Genomic_DNA"/>
</dbReference>
<dbReference type="Proteomes" id="UP001500886">
    <property type="component" value="Unassembled WGS sequence"/>
</dbReference>
<evidence type="ECO:0000313" key="3">
    <source>
        <dbReference type="Proteomes" id="UP001500886"/>
    </source>
</evidence>